<dbReference type="Proteomes" id="UP000440224">
    <property type="component" value="Unassembled WGS sequence"/>
</dbReference>
<dbReference type="PANTHER" id="PTHR46797:SF1">
    <property type="entry name" value="METHYLPHOSPHONATE SYNTHASE"/>
    <property type="match status" value="1"/>
</dbReference>
<dbReference type="EMBL" id="WJIE01000005">
    <property type="protein sequence ID" value="MRG94278.1"/>
    <property type="molecule type" value="Genomic_DNA"/>
</dbReference>
<dbReference type="PANTHER" id="PTHR46797">
    <property type="entry name" value="HTH-TYPE TRANSCRIPTIONAL REGULATOR"/>
    <property type="match status" value="1"/>
</dbReference>
<evidence type="ECO:0000256" key="1">
    <source>
        <dbReference type="ARBA" id="ARBA00023125"/>
    </source>
</evidence>
<organism evidence="4 5">
    <name type="scientific">Polyangium spumosum</name>
    <dbReference type="NCBI Taxonomy" id="889282"/>
    <lineage>
        <taxon>Bacteria</taxon>
        <taxon>Pseudomonadati</taxon>
        <taxon>Myxococcota</taxon>
        <taxon>Polyangia</taxon>
        <taxon>Polyangiales</taxon>
        <taxon>Polyangiaceae</taxon>
        <taxon>Polyangium</taxon>
    </lineage>
</organism>
<dbReference type="RefSeq" id="WP_153821085.1">
    <property type="nucleotide sequence ID" value="NZ_WJIE01000005.1"/>
</dbReference>
<dbReference type="InterPro" id="IPR001387">
    <property type="entry name" value="Cro/C1-type_HTH"/>
</dbReference>
<protein>
    <submittedName>
        <fullName evidence="4">Helix-turn-helix domain-containing protein</fullName>
    </submittedName>
</protein>
<comment type="caution">
    <text evidence="4">The sequence shown here is derived from an EMBL/GenBank/DDBJ whole genome shotgun (WGS) entry which is preliminary data.</text>
</comment>
<feature type="region of interest" description="Disordered" evidence="2">
    <location>
        <begin position="105"/>
        <end position="125"/>
    </location>
</feature>
<evidence type="ECO:0000313" key="5">
    <source>
        <dbReference type="Proteomes" id="UP000440224"/>
    </source>
</evidence>
<dbReference type="Pfam" id="PF01381">
    <property type="entry name" value="HTH_3"/>
    <property type="match status" value="1"/>
</dbReference>
<evidence type="ECO:0000259" key="3">
    <source>
        <dbReference type="PROSITE" id="PS50943"/>
    </source>
</evidence>
<accession>A0A6N7PQD5</accession>
<feature type="domain" description="HTH cro/C1-type" evidence="3">
    <location>
        <begin position="15"/>
        <end position="69"/>
    </location>
</feature>
<evidence type="ECO:0000256" key="2">
    <source>
        <dbReference type="SAM" id="MobiDB-lite"/>
    </source>
</evidence>
<dbReference type="GO" id="GO:0005829">
    <property type="term" value="C:cytosol"/>
    <property type="evidence" value="ECO:0007669"/>
    <property type="project" value="TreeGrafter"/>
</dbReference>
<dbReference type="InterPro" id="IPR010982">
    <property type="entry name" value="Lambda_DNA-bd_dom_sf"/>
</dbReference>
<dbReference type="CDD" id="cd00093">
    <property type="entry name" value="HTH_XRE"/>
    <property type="match status" value="1"/>
</dbReference>
<sequence>MESEAKIAARIGEVMRRCRAARGWSQAVLAEHLDVSVDYVGLLERGERVPSIPVLLLIAERLGVSAAELLGERELEDWEQEALTAIRALPVAARDVVLAMLRGAAGATKQRRPARARARRGSRSS</sequence>
<dbReference type="AlphaFoldDB" id="A0A6N7PQD5"/>
<dbReference type="InterPro" id="IPR050807">
    <property type="entry name" value="TransReg_Diox_bact_type"/>
</dbReference>
<evidence type="ECO:0000313" key="4">
    <source>
        <dbReference type="EMBL" id="MRG94278.1"/>
    </source>
</evidence>
<name>A0A6N7PQD5_9BACT</name>
<dbReference type="GO" id="GO:0003700">
    <property type="term" value="F:DNA-binding transcription factor activity"/>
    <property type="evidence" value="ECO:0007669"/>
    <property type="project" value="TreeGrafter"/>
</dbReference>
<keyword evidence="1" id="KW-0238">DNA-binding</keyword>
<dbReference type="OrthoDB" id="9815697at2"/>
<dbReference type="Gene3D" id="1.10.260.40">
    <property type="entry name" value="lambda repressor-like DNA-binding domains"/>
    <property type="match status" value="1"/>
</dbReference>
<dbReference type="SMART" id="SM00530">
    <property type="entry name" value="HTH_XRE"/>
    <property type="match status" value="1"/>
</dbReference>
<dbReference type="GO" id="GO:0003677">
    <property type="term" value="F:DNA binding"/>
    <property type="evidence" value="ECO:0007669"/>
    <property type="project" value="UniProtKB-KW"/>
</dbReference>
<gene>
    <name evidence="4" type="ORF">GF068_20465</name>
</gene>
<keyword evidence="5" id="KW-1185">Reference proteome</keyword>
<feature type="compositionally biased region" description="Basic residues" evidence="2">
    <location>
        <begin position="109"/>
        <end position="125"/>
    </location>
</feature>
<dbReference type="SUPFAM" id="SSF47413">
    <property type="entry name" value="lambda repressor-like DNA-binding domains"/>
    <property type="match status" value="1"/>
</dbReference>
<dbReference type="PROSITE" id="PS50943">
    <property type="entry name" value="HTH_CROC1"/>
    <property type="match status" value="1"/>
</dbReference>
<reference evidence="4 5" key="1">
    <citation type="submission" date="2019-10" db="EMBL/GenBank/DDBJ databases">
        <title>A soil myxobacterium in the family Polyangiaceae.</title>
        <authorList>
            <person name="Li Y."/>
            <person name="Wang J."/>
        </authorList>
    </citation>
    <scope>NUCLEOTIDE SEQUENCE [LARGE SCALE GENOMIC DNA]</scope>
    <source>
        <strain evidence="4 5">DSM 14734</strain>
    </source>
</reference>
<proteinExistence type="predicted"/>